<name>A0A813PLF6_9BILA</name>
<dbReference type="Gene3D" id="1.10.150.40">
    <property type="entry name" value="Barrier-to-autointegration factor, BAF"/>
    <property type="match status" value="2"/>
</dbReference>
<gene>
    <name evidence="1" type="ORF">IZO911_LOCUS4358</name>
</gene>
<sequence>MSIHPSNIDPCDIRSHKFTALLSEPLGNKMLYKLPGIGLSTLKKMEKHKQISKAEDLLSEFIHTLQLDHEQFRLWLMKDYSIDPCDIRSHKFTALLSEPLGNKMLYKLPGIGLSTLKKMEKRKQISKAEDLLREFIYTLQLDHEQFRLWLMKDYSLPEYRATECVIALIDYIEQANKNHWPLP</sequence>
<dbReference type="EMBL" id="CAJNOE010000024">
    <property type="protein sequence ID" value="CAF0754616.1"/>
    <property type="molecule type" value="Genomic_DNA"/>
</dbReference>
<dbReference type="Proteomes" id="UP000663860">
    <property type="component" value="Unassembled WGS sequence"/>
</dbReference>
<evidence type="ECO:0000313" key="1">
    <source>
        <dbReference type="EMBL" id="CAF0754616.1"/>
    </source>
</evidence>
<protein>
    <submittedName>
        <fullName evidence="1">Uncharacterized protein</fullName>
    </submittedName>
</protein>
<evidence type="ECO:0000313" key="2">
    <source>
        <dbReference type="Proteomes" id="UP000663860"/>
    </source>
</evidence>
<dbReference type="SUPFAM" id="SSF47798">
    <property type="entry name" value="Barrier-to-autointegration factor, BAF"/>
    <property type="match status" value="2"/>
</dbReference>
<dbReference type="GO" id="GO:0003677">
    <property type="term" value="F:DNA binding"/>
    <property type="evidence" value="ECO:0007669"/>
    <property type="project" value="InterPro"/>
</dbReference>
<accession>A0A813PLF6</accession>
<comment type="caution">
    <text evidence="1">The sequence shown here is derived from an EMBL/GenBank/DDBJ whole genome shotgun (WGS) entry which is preliminary data.</text>
</comment>
<dbReference type="InterPro" id="IPR036617">
    <property type="entry name" value="BAF_sf"/>
</dbReference>
<dbReference type="InterPro" id="IPR004122">
    <property type="entry name" value="BAF_prot"/>
</dbReference>
<organism evidence="1 2">
    <name type="scientific">Adineta steineri</name>
    <dbReference type="NCBI Taxonomy" id="433720"/>
    <lineage>
        <taxon>Eukaryota</taxon>
        <taxon>Metazoa</taxon>
        <taxon>Spiralia</taxon>
        <taxon>Gnathifera</taxon>
        <taxon>Rotifera</taxon>
        <taxon>Eurotatoria</taxon>
        <taxon>Bdelloidea</taxon>
        <taxon>Adinetida</taxon>
        <taxon>Adinetidae</taxon>
        <taxon>Adineta</taxon>
    </lineage>
</organism>
<dbReference type="AlphaFoldDB" id="A0A813PLF6"/>
<proteinExistence type="predicted"/>
<dbReference type="Pfam" id="PF02961">
    <property type="entry name" value="SAM_BAF"/>
    <property type="match status" value="2"/>
</dbReference>
<reference evidence="1" key="1">
    <citation type="submission" date="2021-02" db="EMBL/GenBank/DDBJ databases">
        <authorList>
            <person name="Nowell W R."/>
        </authorList>
    </citation>
    <scope>NUCLEOTIDE SEQUENCE</scope>
</reference>